<organism evidence="14 15">
    <name type="scientific">Frankliniella occidentalis</name>
    <name type="common">Western flower thrips</name>
    <name type="synonym">Euthrips occidentalis</name>
    <dbReference type="NCBI Taxonomy" id="133901"/>
    <lineage>
        <taxon>Eukaryota</taxon>
        <taxon>Metazoa</taxon>
        <taxon>Ecdysozoa</taxon>
        <taxon>Arthropoda</taxon>
        <taxon>Hexapoda</taxon>
        <taxon>Insecta</taxon>
        <taxon>Pterygota</taxon>
        <taxon>Neoptera</taxon>
        <taxon>Paraneoptera</taxon>
        <taxon>Thysanoptera</taxon>
        <taxon>Terebrantia</taxon>
        <taxon>Thripoidea</taxon>
        <taxon>Thripidae</taxon>
        <taxon>Frankliniella</taxon>
    </lineage>
</organism>
<evidence type="ECO:0000256" key="2">
    <source>
        <dbReference type="ARBA" id="ARBA00022448"/>
    </source>
</evidence>
<feature type="transmembrane region" description="Helical" evidence="11">
    <location>
        <begin position="563"/>
        <end position="585"/>
    </location>
</feature>
<evidence type="ECO:0000313" key="14">
    <source>
        <dbReference type="Proteomes" id="UP000504606"/>
    </source>
</evidence>
<dbReference type="KEGG" id="foc:113205845"/>
<name>A0A9C6WSM8_FRAOC</name>
<feature type="compositionally biased region" description="Low complexity" evidence="10">
    <location>
        <begin position="893"/>
        <end position="902"/>
    </location>
</feature>
<dbReference type="InterPro" id="IPR004709">
    <property type="entry name" value="NaH_exchanger"/>
</dbReference>
<evidence type="ECO:0000256" key="1">
    <source>
        <dbReference type="ARBA" id="ARBA00004141"/>
    </source>
</evidence>
<feature type="compositionally biased region" description="Pro residues" evidence="10">
    <location>
        <begin position="91"/>
        <end position="108"/>
    </location>
</feature>
<feature type="transmembrane region" description="Helical" evidence="11">
    <location>
        <begin position="432"/>
        <end position="451"/>
    </location>
</feature>
<evidence type="ECO:0000256" key="8">
    <source>
        <dbReference type="ARBA" id="ARBA00023201"/>
    </source>
</evidence>
<keyword evidence="4 11" id="KW-1133">Transmembrane helix</keyword>
<keyword evidence="2 9" id="KW-0813">Transport</keyword>
<keyword evidence="3 9" id="KW-0812">Transmembrane</keyword>
<dbReference type="PANTHER" id="PTHR10110:SF126">
    <property type="entry name" value="NA(+)_H(+) EXCHANGER PROTEIN 7"/>
    <property type="match status" value="1"/>
</dbReference>
<feature type="transmembrane region" description="Helical" evidence="11">
    <location>
        <begin position="337"/>
        <end position="362"/>
    </location>
</feature>
<keyword evidence="9" id="KW-0050">Antiport</keyword>
<dbReference type="GO" id="GO:0015385">
    <property type="term" value="F:sodium:proton antiporter activity"/>
    <property type="evidence" value="ECO:0007669"/>
    <property type="project" value="InterPro"/>
</dbReference>
<evidence type="ECO:0000256" key="5">
    <source>
        <dbReference type="ARBA" id="ARBA00023053"/>
    </source>
</evidence>
<evidence type="ECO:0000313" key="15">
    <source>
        <dbReference type="RefSeq" id="XP_052126692.1"/>
    </source>
</evidence>
<proteinExistence type="inferred from homology"/>
<feature type="chain" id="PRO_5039242627" description="Sodium/hydrogen exchanger" evidence="12">
    <location>
        <begin position="33"/>
        <end position="1028"/>
    </location>
</feature>
<gene>
    <name evidence="15" type="primary">LOC113205845</name>
</gene>
<evidence type="ECO:0000259" key="13">
    <source>
        <dbReference type="Pfam" id="PF00999"/>
    </source>
</evidence>
<dbReference type="GO" id="GO:0051453">
    <property type="term" value="P:regulation of intracellular pH"/>
    <property type="evidence" value="ECO:0007669"/>
    <property type="project" value="TreeGrafter"/>
</dbReference>
<feature type="transmembrane region" description="Helical" evidence="11">
    <location>
        <begin position="374"/>
        <end position="401"/>
    </location>
</feature>
<feature type="transmembrane region" description="Helical" evidence="11">
    <location>
        <begin position="305"/>
        <end position="328"/>
    </location>
</feature>
<feature type="transmembrane region" description="Helical" evidence="11">
    <location>
        <begin position="263"/>
        <end position="285"/>
    </location>
</feature>
<dbReference type="GO" id="GO:0015386">
    <property type="term" value="F:potassium:proton antiporter activity"/>
    <property type="evidence" value="ECO:0007669"/>
    <property type="project" value="TreeGrafter"/>
</dbReference>
<evidence type="ECO:0000256" key="7">
    <source>
        <dbReference type="ARBA" id="ARBA00023136"/>
    </source>
</evidence>
<feature type="transmembrane region" description="Helical" evidence="11">
    <location>
        <begin position="463"/>
        <end position="486"/>
    </location>
</feature>
<feature type="signal peptide" evidence="12">
    <location>
        <begin position="1"/>
        <end position="32"/>
    </location>
</feature>
<dbReference type="NCBIfam" id="TIGR00840">
    <property type="entry name" value="b_cpa1"/>
    <property type="match status" value="1"/>
</dbReference>
<dbReference type="GO" id="GO:0098719">
    <property type="term" value="P:sodium ion import across plasma membrane"/>
    <property type="evidence" value="ECO:0007669"/>
    <property type="project" value="TreeGrafter"/>
</dbReference>
<feature type="transmembrane region" description="Helical" evidence="11">
    <location>
        <begin position="190"/>
        <end position="210"/>
    </location>
</feature>
<dbReference type="GeneID" id="113205845"/>
<feature type="transmembrane region" description="Helical" evidence="11">
    <location>
        <begin position="498"/>
        <end position="521"/>
    </location>
</feature>
<dbReference type="InterPro" id="IPR006153">
    <property type="entry name" value="Cation/H_exchanger_TM"/>
</dbReference>
<evidence type="ECO:0000256" key="6">
    <source>
        <dbReference type="ARBA" id="ARBA00023065"/>
    </source>
</evidence>
<evidence type="ECO:0000256" key="11">
    <source>
        <dbReference type="SAM" id="Phobius"/>
    </source>
</evidence>
<keyword evidence="6 9" id="KW-0406">Ion transport</keyword>
<feature type="transmembrane region" description="Helical" evidence="11">
    <location>
        <begin position="408"/>
        <end position="426"/>
    </location>
</feature>
<feature type="region of interest" description="Disordered" evidence="10">
    <location>
        <begin position="85"/>
        <end position="108"/>
    </location>
</feature>
<evidence type="ECO:0000256" key="4">
    <source>
        <dbReference type="ARBA" id="ARBA00022989"/>
    </source>
</evidence>
<keyword evidence="12" id="KW-0732">Signal</keyword>
<accession>A0A9C6WSM8</accession>
<reference evidence="15" key="1">
    <citation type="submission" date="2025-08" db="UniProtKB">
        <authorList>
            <consortium name="RefSeq"/>
        </authorList>
    </citation>
    <scope>IDENTIFICATION</scope>
    <source>
        <tissue evidence="15">Whole organism</tissue>
    </source>
</reference>
<sequence length="1028" mass="110694">MPACRPDERLRRRGPMLPLLLLPLLLLQPTCGGPLDSQQLDAAAAPSASSAPLRGWASVAPPADVAAPATAPAPGSVAAVWDGDRWQGQVPWPPPPPPPDNYPPPPQPTYDPRYSYGDYAAAPPPGLPPLPAPAPGSIDIESEAPHGIHVANWRWNEVGIFFTFTAFIVICGLAKVAFHHAHWLSSRIPESCLMICVGVAVGGVLYLCGVPEPENKEDRVVPDEFHLPTFTPRLFFLILLPPVILESAYSLYNRAFAVNLHTVLLYAIVGTLLNTFTIGLMLYALSEAGAIGRLPVDSGSSVHVTLPDCMVFSALISAVDPVAVLAIFQEVGVNQDLYYLLFGESLLNDAVTVVLYTTMVTFAELPEVHGEQYVLAVLAFFTVSLGGLSLGVVFGLVTALLTRTTEEVRVVEPLAVLGIAYLSYITAELFHFSGIISIIGCGLAQSHYALRNISSKSYTTVKYFTKMVSSTSDAIIFLFLGMVLVSDRHVWHTGFVSWTLFLCLICRFGGVLLLTGLSNMFRAKKINLQEQFIMGYGGLRGAIAFSLVEMLDEQTVRPRHVMLTTTLVVILFTIFFQGATIKPLVKLLNIEKSRDCAKTLNEEISDNVLDHMMAGIEEIVGVRGDFYIRRKWEYVDEVYLKRIFLRDANKENSLTRLYEKLALTQHFAHLYGPVTLVEDHKATILHNGDALGEVDSEETGTQTSVEQGLDQRFPGVQLRRRSPYDWPPAPGPAQVRASWQPGTVGGGLPPALALRRTSSAAARSMGSTSYHLSAQEVAESTETLRKAFRSSPYQKYCGRFGRHAVDDESQDLSDQLKRRHLTARRITSMAALVHRNTHVSDPSLGAAGALTAALGLGQLPRRQIHSELDELLPEELEGIEVILHRAGQRATRRPPSSTSSTSSGGGGLAAGAGAGALALTGALAGVGALAPLAGRGLHVRPHSLQPRGAAPLVARQETSASIAVLPTAESEPLIPPPPPPPAASAPGPARRVSLQMPNLEGIAEHPAGPQQPPTAPPPANNGEEESSV</sequence>
<comment type="subcellular location">
    <subcellularLocation>
        <location evidence="1">Membrane</location>
        <topology evidence="1">Multi-pass membrane protein</topology>
    </subcellularLocation>
</comment>
<keyword evidence="5" id="KW-0915">Sodium</keyword>
<dbReference type="RefSeq" id="XP_052126692.1">
    <property type="nucleotide sequence ID" value="XM_052270732.1"/>
</dbReference>
<comment type="similarity">
    <text evidence="9">Belongs to the monovalent cation:proton antiporter 1 (CPA1) transporter (TC 2.A.36) family.</text>
</comment>
<feature type="compositionally biased region" description="Pro residues" evidence="10">
    <location>
        <begin position="973"/>
        <end position="983"/>
    </location>
</feature>
<protein>
    <recommendedName>
        <fullName evidence="9">Sodium/hydrogen exchanger</fullName>
    </recommendedName>
</protein>
<dbReference type="Proteomes" id="UP000504606">
    <property type="component" value="Unplaced"/>
</dbReference>
<feature type="region of interest" description="Disordered" evidence="10">
    <location>
        <begin position="968"/>
        <end position="1028"/>
    </location>
</feature>
<dbReference type="PANTHER" id="PTHR10110">
    <property type="entry name" value="SODIUM/HYDROGEN EXCHANGER"/>
    <property type="match status" value="1"/>
</dbReference>
<dbReference type="Pfam" id="PF00999">
    <property type="entry name" value="Na_H_Exchanger"/>
    <property type="match status" value="1"/>
</dbReference>
<feature type="region of interest" description="Disordered" evidence="10">
    <location>
        <begin position="885"/>
        <end position="908"/>
    </location>
</feature>
<dbReference type="AlphaFoldDB" id="A0A9C6WSM8"/>
<keyword evidence="8 9" id="KW-0739">Sodium transport</keyword>
<dbReference type="GO" id="GO:0005886">
    <property type="term" value="C:plasma membrane"/>
    <property type="evidence" value="ECO:0007669"/>
    <property type="project" value="TreeGrafter"/>
</dbReference>
<feature type="domain" description="Cation/H+ exchanger transmembrane" evidence="13">
    <location>
        <begin position="173"/>
        <end position="586"/>
    </location>
</feature>
<feature type="compositionally biased region" description="Pro residues" evidence="10">
    <location>
        <begin position="1009"/>
        <end position="1019"/>
    </location>
</feature>
<evidence type="ECO:0000256" key="9">
    <source>
        <dbReference type="RuleBase" id="RU003722"/>
    </source>
</evidence>
<dbReference type="PRINTS" id="PR01084">
    <property type="entry name" value="NAHEXCHNGR"/>
</dbReference>
<evidence type="ECO:0000256" key="3">
    <source>
        <dbReference type="ARBA" id="ARBA00022692"/>
    </source>
</evidence>
<keyword evidence="14" id="KW-1185">Reference proteome</keyword>
<keyword evidence="7 11" id="KW-0472">Membrane</keyword>
<evidence type="ECO:0000256" key="12">
    <source>
        <dbReference type="SAM" id="SignalP"/>
    </source>
</evidence>
<dbReference type="OrthoDB" id="196264at2759"/>
<dbReference type="Gene3D" id="6.10.140.1330">
    <property type="match status" value="1"/>
</dbReference>
<dbReference type="InterPro" id="IPR018422">
    <property type="entry name" value="Cation/H_exchanger_CPA1"/>
</dbReference>
<feature type="transmembrane region" description="Helical" evidence="11">
    <location>
        <begin position="158"/>
        <end position="178"/>
    </location>
</feature>
<evidence type="ECO:0000256" key="10">
    <source>
        <dbReference type="SAM" id="MobiDB-lite"/>
    </source>
</evidence>